<evidence type="ECO:0000259" key="13">
    <source>
        <dbReference type="PROSITE" id="PS50868"/>
    </source>
</evidence>
<evidence type="ECO:0000259" key="12">
    <source>
        <dbReference type="PROSITE" id="PS50280"/>
    </source>
</evidence>
<evidence type="ECO:0000256" key="6">
    <source>
        <dbReference type="ARBA" id="ARBA00022679"/>
    </source>
</evidence>
<feature type="region of interest" description="Disordered" evidence="11">
    <location>
        <begin position="242"/>
        <end position="261"/>
    </location>
</feature>
<evidence type="ECO:0000256" key="1">
    <source>
        <dbReference type="ARBA" id="ARBA00004123"/>
    </source>
</evidence>
<protein>
    <recommendedName>
        <fullName evidence="3">[histone H3]-lysine(36) N-trimethyltransferase</fullName>
        <ecNumber evidence="3">2.1.1.359</ecNumber>
    </recommendedName>
</protein>
<keyword evidence="7" id="KW-0949">S-adenosyl-L-methionine</keyword>
<dbReference type="Pfam" id="PF00856">
    <property type="entry name" value="SET"/>
    <property type="match status" value="1"/>
</dbReference>
<dbReference type="EC" id="2.1.1.359" evidence="3"/>
<evidence type="ECO:0000256" key="5">
    <source>
        <dbReference type="ARBA" id="ARBA00022603"/>
    </source>
</evidence>
<keyword evidence="9" id="KW-0804">Transcription</keyword>
<dbReference type="GO" id="GO:0032259">
    <property type="term" value="P:methylation"/>
    <property type="evidence" value="ECO:0007669"/>
    <property type="project" value="UniProtKB-KW"/>
</dbReference>
<dbReference type="Gene3D" id="2.170.270.10">
    <property type="entry name" value="SET domain"/>
    <property type="match status" value="1"/>
</dbReference>
<dbReference type="Pfam" id="PF08236">
    <property type="entry name" value="SRI"/>
    <property type="match status" value="1"/>
</dbReference>
<feature type="region of interest" description="Disordered" evidence="11">
    <location>
        <begin position="573"/>
        <end position="696"/>
    </location>
</feature>
<dbReference type="PROSITE" id="PS50868">
    <property type="entry name" value="POST_SET"/>
    <property type="match status" value="1"/>
</dbReference>
<dbReference type="GO" id="GO:0140955">
    <property type="term" value="F:histone H3K36 trimethyltransferase activity"/>
    <property type="evidence" value="ECO:0007669"/>
    <property type="project" value="UniProtKB-EC"/>
</dbReference>
<feature type="compositionally biased region" description="Polar residues" evidence="11">
    <location>
        <begin position="638"/>
        <end position="660"/>
    </location>
</feature>
<feature type="region of interest" description="Disordered" evidence="11">
    <location>
        <begin position="421"/>
        <end position="500"/>
    </location>
</feature>
<comment type="caution">
    <text evidence="15">The sequence shown here is derived from an EMBL/GenBank/DDBJ whole genome shotgun (WGS) entry which is preliminary data.</text>
</comment>
<dbReference type="InterPro" id="IPR006560">
    <property type="entry name" value="AWS_dom"/>
</dbReference>
<dbReference type="VEuPathDB" id="FungiDB:SeMB42_g03999"/>
<dbReference type="AlphaFoldDB" id="A0A507D2G9"/>
<dbReference type="PANTHER" id="PTHR22884">
    <property type="entry name" value="SET DOMAIN PROTEINS"/>
    <property type="match status" value="1"/>
</dbReference>
<dbReference type="PROSITE" id="PS51215">
    <property type="entry name" value="AWS"/>
    <property type="match status" value="1"/>
</dbReference>
<dbReference type="InterPro" id="IPR050777">
    <property type="entry name" value="SET2_Histone-Lys_MeTrsfase"/>
</dbReference>
<dbReference type="EMBL" id="QEAN01000153">
    <property type="protein sequence ID" value="TPX45440.1"/>
    <property type="molecule type" value="Genomic_DNA"/>
</dbReference>
<dbReference type="InterPro" id="IPR013257">
    <property type="entry name" value="SRI"/>
</dbReference>
<feature type="compositionally biased region" description="Basic and acidic residues" evidence="11">
    <location>
        <begin position="421"/>
        <end position="458"/>
    </location>
</feature>
<keyword evidence="5 15" id="KW-0489">Methyltransferase</keyword>
<evidence type="ECO:0000256" key="3">
    <source>
        <dbReference type="ARBA" id="ARBA00012178"/>
    </source>
</evidence>
<proteinExistence type="predicted"/>
<sequence length="782" mass="88071">MANRYTEDWAKLFSFIGDNHFLGGANGKHGQDEIMVCFCSYDPAYPDSACGESSDCINRQLFIECNKDCPCGEHCRNQRFQRKSYADVEIFLTEKKGHGMRTKQSLKRGDFVMEYCGEVIPTSLFIKRTQDYHEQGKKHFYFMSLKSDEYIDAQRKGNLARFINHSCAPNCILHKWVVGSRLRIGLFTLKDIPAGSELTFDYKFERYGTQAQACYCAEPTCKGYIGGSKQTKAIEGLSEQPRLAHVEEDEDEEEETRKSDRPLETQDDVLKLIRYLMRISPSNARKTRIWLRRLDATQSSSATLMRRFVYFRGLLALKFTLASCMKSDSNLCLHVLKILKAFNFKEKNSVQDCKLDEMVAKVPETVHDNEVILFALDLANSWALLDTGTKIVKRKMAPPAETAGGVKRAADETDIHLLSKYAKVENSGEKRRKDERDQGRSDRGYDRKEFDRRDRDHTWSQWSRSDSRDSYNISNMPPSVHGQNNLASPPTASTPYDPRTIPQQAPLQLQYGMLPPGVPTPYDQHNTQFGSPMPPATPSSYTLPTSAYPPPPSAYGIPSSWASSVRSVLPMAPWEPTPSSQQTYTSPWDQLTPSQYSSGVNPDWVPTSNTSGANPDWEPTGSTSGANPDWVSMEDNNDASSNNIQQQQELTPNDVQTSPETPVDRNASVSGSGSATVTEEPASTPKDGSKIPGKNLKEQVANVVTGSLRRFKDKMSGDEFRTYAQKLTHALLDKEAKRGPLPKNVDSKMVKRIKQYLCSQFEKKGFTKLILVIITYLHYIVL</sequence>
<dbReference type="SMART" id="SM00570">
    <property type="entry name" value="AWS"/>
    <property type="match status" value="1"/>
</dbReference>
<dbReference type="GO" id="GO:0006355">
    <property type="term" value="P:regulation of DNA-templated transcription"/>
    <property type="evidence" value="ECO:0007669"/>
    <property type="project" value="InterPro"/>
</dbReference>
<dbReference type="InterPro" id="IPR038190">
    <property type="entry name" value="SRI_sf"/>
</dbReference>
<evidence type="ECO:0000259" key="14">
    <source>
        <dbReference type="PROSITE" id="PS51215"/>
    </source>
</evidence>
<reference evidence="15 16" key="1">
    <citation type="journal article" date="2019" name="Sci. Rep.">
        <title>Comparative genomics of chytrid fungi reveal insights into the obligate biotrophic and pathogenic lifestyle of Synchytrium endobioticum.</title>
        <authorList>
            <person name="van de Vossenberg B.T.L.H."/>
            <person name="Warris S."/>
            <person name="Nguyen H.D.T."/>
            <person name="van Gent-Pelzer M.P.E."/>
            <person name="Joly D.L."/>
            <person name="van de Geest H.C."/>
            <person name="Bonants P.J.M."/>
            <person name="Smith D.S."/>
            <person name="Levesque C.A."/>
            <person name="van der Lee T.A.J."/>
        </authorList>
    </citation>
    <scope>NUCLEOTIDE SEQUENCE [LARGE SCALE GENOMIC DNA]</scope>
    <source>
        <strain evidence="15 16">MB42</strain>
    </source>
</reference>
<dbReference type="InterPro" id="IPR044437">
    <property type="entry name" value="SETD2/Set2_SET"/>
</dbReference>
<comment type="subcellular location">
    <subcellularLocation>
        <location evidence="2">Chromosome</location>
    </subcellularLocation>
    <subcellularLocation>
        <location evidence="1">Nucleus</location>
    </subcellularLocation>
</comment>
<dbReference type="CDD" id="cd19172">
    <property type="entry name" value="SET_SETD2"/>
    <property type="match status" value="1"/>
</dbReference>
<feature type="compositionally biased region" description="Polar residues" evidence="11">
    <location>
        <begin position="577"/>
        <end position="613"/>
    </location>
</feature>
<dbReference type="Pfam" id="PF17907">
    <property type="entry name" value="AWS"/>
    <property type="match status" value="1"/>
</dbReference>
<evidence type="ECO:0000256" key="9">
    <source>
        <dbReference type="ARBA" id="ARBA00023163"/>
    </source>
</evidence>
<gene>
    <name evidence="15" type="ORF">SeMB42_g03999</name>
</gene>
<accession>A0A507D2G9</accession>
<evidence type="ECO:0000256" key="11">
    <source>
        <dbReference type="SAM" id="MobiDB-lite"/>
    </source>
</evidence>
<dbReference type="InterPro" id="IPR003616">
    <property type="entry name" value="Post-SET_dom"/>
</dbReference>
<dbReference type="STRING" id="286115.A0A507D2G9"/>
<feature type="domain" description="SET" evidence="12">
    <location>
        <begin position="86"/>
        <end position="203"/>
    </location>
</feature>
<evidence type="ECO:0000256" key="8">
    <source>
        <dbReference type="ARBA" id="ARBA00023015"/>
    </source>
</evidence>
<evidence type="ECO:0000313" key="16">
    <source>
        <dbReference type="Proteomes" id="UP000317494"/>
    </source>
</evidence>
<name>A0A507D2G9_9FUNG</name>
<keyword evidence="4" id="KW-0158">Chromosome</keyword>
<dbReference type="Proteomes" id="UP000317494">
    <property type="component" value="Unassembled WGS sequence"/>
</dbReference>
<keyword evidence="8" id="KW-0805">Transcription regulation</keyword>
<feature type="domain" description="Post-SET" evidence="13">
    <location>
        <begin position="210"/>
        <end position="226"/>
    </location>
</feature>
<dbReference type="InterPro" id="IPR046341">
    <property type="entry name" value="SET_dom_sf"/>
</dbReference>
<evidence type="ECO:0000313" key="15">
    <source>
        <dbReference type="EMBL" id="TPX45440.1"/>
    </source>
</evidence>
<keyword evidence="16" id="KW-1185">Reference proteome</keyword>
<keyword evidence="10" id="KW-0539">Nucleus</keyword>
<dbReference type="InterPro" id="IPR001214">
    <property type="entry name" value="SET_dom"/>
</dbReference>
<evidence type="ECO:0000256" key="10">
    <source>
        <dbReference type="ARBA" id="ARBA00023242"/>
    </source>
</evidence>
<dbReference type="GO" id="GO:0005694">
    <property type="term" value="C:chromosome"/>
    <property type="evidence" value="ECO:0007669"/>
    <property type="project" value="UniProtKB-SubCell"/>
</dbReference>
<feature type="compositionally biased region" description="Polar residues" evidence="11">
    <location>
        <begin position="471"/>
        <end position="494"/>
    </location>
</feature>
<dbReference type="Gene3D" id="1.10.1740.100">
    <property type="entry name" value="Set2, Rpb1 interacting domain"/>
    <property type="match status" value="1"/>
</dbReference>
<evidence type="ECO:0000256" key="7">
    <source>
        <dbReference type="ARBA" id="ARBA00022691"/>
    </source>
</evidence>
<dbReference type="SUPFAM" id="SSF82199">
    <property type="entry name" value="SET domain"/>
    <property type="match status" value="1"/>
</dbReference>
<dbReference type="GO" id="GO:0005634">
    <property type="term" value="C:nucleus"/>
    <property type="evidence" value="ECO:0007669"/>
    <property type="project" value="UniProtKB-SubCell"/>
</dbReference>
<dbReference type="PROSITE" id="PS50280">
    <property type="entry name" value="SET"/>
    <property type="match status" value="1"/>
</dbReference>
<organism evidence="15 16">
    <name type="scientific">Synchytrium endobioticum</name>
    <dbReference type="NCBI Taxonomy" id="286115"/>
    <lineage>
        <taxon>Eukaryota</taxon>
        <taxon>Fungi</taxon>
        <taxon>Fungi incertae sedis</taxon>
        <taxon>Chytridiomycota</taxon>
        <taxon>Chytridiomycota incertae sedis</taxon>
        <taxon>Chytridiomycetes</taxon>
        <taxon>Synchytriales</taxon>
        <taxon>Synchytriaceae</taxon>
        <taxon>Synchytrium</taxon>
    </lineage>
</organism>
<feature type="domain" description="AWS" evidence="14">
    <location>
        <begin position="32"/>
        <end position="84"/>
    </location>
</feature>
<feature type="compositionally biased region" description="Polar residues" evidence="11">
    <location>
        <begin position="667"/>
        <end position="677"/>
    </location>
</feature>
<keyword evidence="6 15" id="KW-0808">Transferase</keyword>
<dbReference type="SMART" id="SM00317">
    <property type="entry name" value="SET"/>
    <property type="match status" value="1"/>
</dbReference>
<evidence type="ECO:0000256" key="2">
    <source>
        <dbReference type="ARBA" id="ARBA00004286"/>
    </source>
</evidence>
<evidence type="ECO:0000256" key="4">
    <source>
        <dbReference type="ARBA" id="ARBA00022454"/>
    </source>
</evidence>